<evidence type="ECO:0000313" key="1">
    <source>
        <dbReference type="EMBL" id="GIY94932.1"/>
    </source>
</evidence>
<accession>A0AAV4XID8</accession>
<proteinExistence type="predicted"/>
<dbReference type="EMBL" id="BPLR01000454">
    <property type="protein sequence ID" value="GIY94932.1"/>
    <property type="molecule type" value="Genomic_DNA"/>
</dbReference>
<dbReference type="Proteomes" id="UP001054945">
    <property type="component" value="Unassembled WGS sequence"/>
</dbReference>
<reference evidence="1 2" key="1">
    <citation type="submission" date="2021-06" db="EMBL/GenBank/DDBJ databases">
        <title>Caerostris extrusa draft genome.</title>
        <authorList>
            <person name="Kono N."/>
            <person name="Arakawa K."/>
        </authorList>
    </citation>
    <scope>NUCLEOTIDE SEQUENCE [LARGE SCALE GENOMIC DNA]</scope>
</reference>
<gene>
    <name evidence="1" type="ORF">CEXT_555811</name>
</gene>
<protein>
    <submittedName>
        <fullName evidence="1">Uncharacterized protein</fullName>
    </submittedName>
</protein>
<name>A0AAV4XID8_CAEEX</name>
<keyword evidence="2" id="KW-1185">Reference proteome</keyword>
<sequence>MVKVFRALFDYFDLKVSFYQPKEKQQRISNEMISILSSFSGSKIVLTPNIALYCVHICFQAYAITARINWIVQWPGQVVCSAYHRSTGPQRCMVPSPRYIRCEEILRQVEQAAGSHRGFGEREAQQASARHFGRLGGH</sequence>
<organism evidence="1 2">
    <name type="scientific">Caerostris extrusa</name>
    <name type="common">Bark spider</name>
    <name type="synonym">Caerostris bankana</name>
    <dbReference type="NCBI Taxonomy" id="172846"/>
    <lineage>
        <taxon>Eukaryota</taxon>
        <taxon>Metazoa</taxon>
        <taxon>Ecdysozoa</taxon>
        <taxon>Arthropoda</taxon>
        <taxon>Chelicerata</taxon>
        <taxon>Arachnida</taxon>
        <taxon>Araneae</taxon>
        <taxon>Araneomorphae</taxon>
        <taxon>Entelegynae</taxon>
        <taxon>Araneoidea</taxon>
        <taxon>Araneidae</taxon>
        <taxon>Caerostris</taxon>
    </lineage>
</organism>
<evidence type="ECO:0000313" key="2">
    <source>
        <dbReference type="Proteomes" id="UP001054945"/>
    </source>
</evidence>
<comment type="caution">
    <text evidence="1">The sequence shown here is derived from an EMBL/GenBank/DDBJ whole genome shotgun (WGS) entry which is preliminary data.</text>
</comment>
<dbReference type="AlphaFoldDB" id="A0AAV4XID8"/>